<accession>D8LF28</accession>
<reference evidence="1 2" key="1">
    <citation type="journal article" date="2010" name="Nature">
        <title>The Ectocarpus genome and the independent evolution of multicellularity in brown algae.</title>
        <authorList>
            <person name="Cock J.M."/>
            <person name="Sterck L."/>
            <person name="Rouze P."/>
            <person name="Scornet D."/>
            <person name="Allen A.E."/>
            <person name="Amoutzias G."/>
            <person name="Anthouard V."/>
            <person name="Artiguenave F."/>
            <person name="Aury J.M."/>
            <person name="Badger J.H."/>
            <person name="Beszteri B."/>
            <person name="Billiau K."/>
            <person name="Bonnet E."/>
            <person name="Bothwell J.H."/>
            <person name="Bowler C."/>
            <person name="Boyen C."/>
            <person name="Brownlee C."/>
            <person name="Carrano C.J."/>
            <person name="Charrier B."/>
            <person name="Cho G.Y."/>
            <person name="Coelho S.M."/>
            <person name="Collen J."/>
            <person name="Corre E."/>
            <person name="Da Silva C."/>
            <person name="Delage L."/>
            <person name="Delaroque N."/>
            <person name="Dittami S.M."/>
            <person name="Doulbeau S."/>
            <person name="Elias M."/>
            <person name="Farnham G."/>
            <person name="Gachon C.M."/>
            <person name="Gschloessl B."/>
            <person name="Heesch S."/>
            <person name="Jabbari K."/>
            <person name="Jubin C."/>
            <person name="Kawai H."/>
            <person name="Kimura K."/>
            <person name="Kloareg B."/>
            <person name="Kupper F.C."/>
            <person name="Lang D."/>
            <person name="Le Bail A."/>
            <person name="Leblanc C."/>
            <person name="Lerouge P."/>
            <person name="Lohr M."/>
            <person name="Lopez P.J."/>
            <person name="Martens C."/>
            <person name="Maumus F."/>
            <person name="Michel G."/>
            <person name="Miranda-Saavedra D."/>
            <person name="Morales J."/>
            <person name="Moreau H."/>
            <person name="Motomura T."/>
            <person name="Nagasato C."/>
            <person name="Napoli C.A."/>
            <person name="Nelson D.R."/>
            <person name="Nyvall-Collen P."/>
            <person name="Peters A.F."/>
            <person name="Pommier C."/>
            <person name="Potin P."/>
            <person name="Poulain J."/>
            <person name="Quesneville H."/>
            <person name="Read B."/>
            <person name="Rensing S.A."/>
            <person name="Ritter A."/>
            <person name="Rousvoal S."/>
            <person name="Samanta M."/>
            <person name="Samson G."/>
            <person name="Schroeder D.C."/>
            <person name="Segurens B."/>
            <person name="Strittmatter M."/>
            <person name="Tonon T."/>
            <person name="Tregear J.W."/>
            <person name="Valentin K."/>
            <person name="von Dassow P."/>
            <person name="Yamagishi T."/>
            <person name="Van de Peer Y."/>
            <person name="Wincker P."/>
        </authorList>
    </citation>
    <scope>NUCLEOTIDE SEQUENCE [LARGE SCALE GENOMIC DNA]</scope>
    <source>
        <strain evidence="2">Ec32 / CCAP1310/4</strain>
    </source>
</reference>
<dbReference type="Proteomes" id="UP000002630">
    <property type="component" value="Linkage Group LG11"/>
</dbReference>
<sequence length="168" mass="18592">MFTLNANAPSFVPSNPVHQQMVRPIFNSGVPSCVLILDSDEYRSEFLINTFNREAVADEDLFNPAVYPVSAADHEELAAAENFNREMAELEALEHQEELRSLLQTRISALQQGTSGNQRPAKIASLNSAMFSGLSRGAPASELKGKRFNPAKKCPHNINQPLEAGRYY</sequence>
<dbReference type="EMBL" id="FN649736">
    <property type="protein sequence ID" value="CBN79848.1"/>
    <property type="molecule type" value="Genomic_DNA"/>
</dbReference>
<evidence type="ECO:0000313" key="1">
    <source>
        <dbReference type="EMBL" id="CBN79848.1"/>
    </source>
</evidence>
<protein>
    <submittedName>
        <fullName evidence="1">Uncharacterized protein</fullName>
    </submittedName>
</protein>
<dbReference type="InParanoid" id="D8LF28"/>
<evidence type="ECO:0000313" key="2">
    <source>
        <dbReference type="Proteomes" id="UP000002630"/>
    </source>
</evidence>
<organism evidence="1 2">
    <name type="scientific">Ectocarpus siliculosus</name>
    <name type="common">Brown alga</name>
    <name type="synonym">Conferva siliculosa</name>
    <dbReference type="NCBI Taxonomy" id="2880"/>
    <lineage>
        <taxon>Eukaryota</taxon>
        <taxon>Sar</taxon>
        <taxon>Stramenopiles</taxon>
        <taxon>Ochrophyta</taxon>
        <taxon>PX clade</taxon>
        <taxon>Phaeophyceae</taxon>
        <taxon>Ectocarpales</taxon>
        <taxon>Ectocarpaceae</taxon>
        <taxon>Ectocarpus</taxon>
    </lineage>
</organism>
<proteinExistence type="predicted"/>
<keyword evidence="2" id="KW-1185">Reference proteome</keyword>
<dbReference type="EMBL" id="FN648000">
    <property type="protein sequence ID" value="CBN79848.1"/>
    <property type="molecule type" value="Genomic_DNA"/>
</dbReference>
<name>D8LF28_ECTSI</name>
<dbReference type="OrthoDB" id="10287584at2759"/>
<gene>
    <name evidence="1" type="ORF">Esi_0014_0222</name>
</gene>
<dbReference type="AlphaFoldDB" id="D8LF28"/>